<dbReference type="EMBL" id="BARV01021538">
    <property type="protein sequence ID" value="GAI24794.1"/>
    <property type="molecule type" value="Genomic_DNA"/>
</dbReference>
<dbReference type="AlphaFoldDB" id="X1P1K7"/>
<protein>
    <submittedName>
        <fullName evidence="1">Uncharacterized protein</fullName>
    </submittedName>
</protein>
<accession>X1P1K7</accession>
<comment type="caution">
    <text evidence="1">The sequence shown here is derived from an EMBL/GenBank/DDBJ whole genome shotgun (WGS) entry which is preliminary data.</text>
</comment>
<name>X1P1K7_9ZZZZ</name>
<feature type="non-terminal residue" evidence="1">
    <location>
        <position position="1"/>
    </location>
</feature>
<proteinExistence type="predicted"/>
<reference evidence="1" key="1">
    <citation type="journal article" date="2014" name="Front. Microbiol.">
        <title>High frequency of phylogenetically diverse reductive dehalogenase-homologous genes in deep subseafloor sedimentary metagenomes.</title>
        <authorList>
            <person name="Kawai M."/>
            <person name="Futagami T."/>
            <person name="Toyoda A."/>
            <person name="Takaki Y."/>
            <person name="Nishi S."/>
            <person name="Hori S."/>
            <person name="Arai W."/>
            <person name="Tsubouchi T."/>
            <person name="Morono Y."/>
            <person name="Uchiyama I."/>
            <person name="Ito T."/>
            <person name="Fujiyama A."/>
            <person name="Inagaki F."/>
            <person name="Takami H."/>
        </authorList>
    </citation>
    <scope>NUCLEOTIDE SEQUENCE</scope>
    <source>
        <strain evidence="1">Expedition CK06-06</strain>
    </source>
</reference>
<evidence type="ECO:0000313" key="1">
    <source>
        <dbReference type="EMBL" id="GAI24794.1"/>
    </source>
</evidence>
<sequence length="112" mass="13193">YPRKSRIWVSIHSDLLKKWSCKDSYLKFLDEFESIGFLKRSSLFVMDSFAKKIKLDWPFGNRYQAILDDGRPNDTLEDTIRFVKTPREFREILSVSGCERTTAIESVKSIFC</sequence>
<gene>
    <name evidence="1" type="ORF">S06H3_35661</name>
</gene>
<organism evidence="1">
    <name type="scientific">marine sediment metagenome</name>
    <dbReference type="NCBI Taxonomy" id="412755"/>
    <lineage>
        <taxon>unclassified sequences</taxon>
        <taxon>metagenomes</taxon>
        <taxon>ecological metagenomes</taxon>
    </lineage>
</organism>